<sequence>MANYEFMLTDSLEKVFPDKRPERRLGKTITALVGERISMQLAYYMEYGGCELNEQEITVTFDSEIADRIRVRKVELVPAAMAAYREQLDDNYLFTEPCLCPDLLTPVRGGILRPYASQWRAAWIDLLVTPEMCGGSYPVTVSVSRGTELLWSETVTISVIHSVLPEQRLIYTEWLHADCLADYYNVEPFSERYWEILEQFVHTAAEHGVNMLLTPVFTPPLDTLVGGERTTVQLVGVKKEEGGYTFDFSLLRRWIAMCRRNGIKYLEISHLFTQWGAKHAPKVMALVNGEKKQIFGWDTEAAGEAYRRFLSAFLPELKGVLKEEGVFEQTYFHISDEPHGEQMETYRAAKESIWPLLADCHVIDALSSFTIYQAGVVEHPIVCNDFLEPFLEAGVENLWTYYCCVQGREVSNQFMAMPSARNRILGVQLYLYRMKGFLHWGYNFYNSQHSVSAVNPYLVTDAGGGFPSGDPFVVYPAKDGTPYESLRFMVFTEAMYDLRAFERLEELAGREYVERLIHEGLEYQITFKKYPKDAEYLLRLREKVNCAIDGKNGKKGASNL</sequence>
<dbReference type="RefSeq" id="WP_055653322.1">
    <property type="nucleotide sequence ID" value="NZ_CABIXC010000002.1"/>
</dbReference>
<dbReference type="Proteomes" id="UP000095651">
    <property type="component" value="Unassembled WGS sequence"/>
</dbReference>
<dbReference type="Pfam" id="PF13320">
    <property type="entry name" value="GH123_cat"/>
    <property type="match status" value="1"/>
</dbReference>
<reference evidence="2 3" key="1">
    <citation type="submission" date="2015-09" db="EMBL/GenBank/DDBJ databases">
        <authorList>
            <consortium name="Pathogen Informatics"/>
        </authorList>
    </citation>
    <scope>NUCLEOTIDE SEQUENCE [LARGE SCALE GENOMIC DNA]</scope>
    <source>
        <strain evidence="2 3">2789STDY5608850</strain>
    </source>
</reference>
<name>A0A173ZRA2_9FIRM</name>
<accession>A0A173ZRA2</accession>
<dbReference type="SUPFAM" id="SSF51445">
    <property type="entry name" value="(Trans)glycosidases"/>
    <property type="match status" value="1"/>
</dbReference>
<evidence type="ECO:0000313" key="3">
    <source>
        <dbReference type="Proteomes" id="UP000095651"/>
    </source>
</evidence>
<dbReference type="EMBL" id="CYZE01000002">
    <property type="protein sequence ID" value="CUN77748.1"/>
    <property type="molecule type" value="Genomic_DNA"/>
</dbReference>
<dbReference type="InterPro" id="IPR025150">
    <property type="entry name" value="GH123_cat"/>
</dbReference>
<feature type="domain" description="Glycoside hydrolase 123 catalytic" evidence="1">
    <location>
        <begin position="174"/>
        <end position="502"/>
    </location>
</feature>
<evidence type="ECO:0000313" key="2">
    <source>
        <dbReference type="EMBL" id="CUN77748.1"/>
    </source>
</evidence>
<proteinExistence type="predicted"/>
<evidence type="ECO:0000259" key="1">
    <source>
        <dbReference type="Pfam" id="PF13320"/>
    </source>
</evidence>
<organism evidence="2 3">
    <name type="scientific">Hungatella hathewayi</name>
    <dbReference type="NCBI Taxonomy" id="154046"/>
    <lineage>
        <taxon>Bacteria</taxon>
        <taxon>Bacillati</taxon>
        <taxon>Bacillota</taxon>
        <taxon>Clostridia</taxon>
        <taxon>Lachnospirales</taxon>
        <taxon>Lachnospiraceae</taxon>
        <taxon>Hungatella</taxon>
    </lineage>
</organism>
<dbReference type="InterPro" id="IPR017853">
    <property type="entry name" value="GH"/>
</dbReference>
<gene>
    <name evidence="2" type="ORF">ERS852407_01067</name>
</gene>
<protein>
    <recommendedName>
        <fullName evidence="1">Glycoside hydrolase 123 catalytic domain-containing protein</fullName>
    </recommendedName>
</protein>
<dbReference type="AlphaFoldDB" id="A0A173ZRA2"/>